<evidence type="ECO:0000313" key="2">
    <source>
        <dbReference type="Proteomes" id="UP000232722"/>
    </source>
</evidence>
<dbReference type="AlphaFoldDB" id="A0A2N0NHQ2"/>
<accession>A0A2N0NHQ2</accession>
<protein>
    <submittedName>
        <fullName evidence="1">Uncharacterized protein</fullName>
    </submittedName>
</protein>
<name>A0A2N0NHQ2_9GLOM</name>
<reference evidence="1 2" key="2">
    <citation type="submission" date="2017-09" db="EMBL/GenBank/DDBJ databases">
        <title>Extensive intraspecific genome diversity in a model arbuscular mycorrhizal fungus.</title>
        <authorList>
            <person name="Chen E.C."/>
            <person name="Morin E."/>
            <person name="Beaudet D."/>
            <person name="Noel J."/>
            <person name="Ndikumana S."/>
            <person name="Charron P."/>
            <person name="St-Onge C."/>
            <person name="Giorgi J."/>
            <person name="Grigoriev I.V."/>
            <person name="Roux C."/>
            <person name="Martin F.M."/>
            <person name="Corradi N."/>
        </authorList>
    </citation>
    <scope>NUCLEOTIDE SEQUENCE [LARGE SCALE GENOMIC DNA]</scope>
    <source>
        <strain evidence="1 2">A5</strain>
    </source>
</reference>
<reference evidence="1 2" key="1">
    <citation type="submission" date="2016-04" db="EMBL/GenBank/DDBJ databases">
        <title>Genome analyses suggest a sexual origin of heterokaryosis in a supposedly ancient asexual fungus.</title>
        <authorList>
            <person name="Ropars J."/>
            <person name="Sedzielewska K."/>
            <person name="Noel J."/>
            <person name="Charron P."/>
            <person name="Farinelli L."/>
            <person name="Marton T."/>
            <person name="Kruger M."/>
            <person name="Pelin A."/>
            <person name="Brachmann A."/>
            <person name="Corradi N."/>
        </authorList>
    </citation>
    <scope>NUCLEOTIDE SEQUENCE [LARGE SCALE GENOMIC DNA]</scope>
    <source>
        <strain evidence="1 2">A5</strain>
    </source>
</reference>
<proteinExistence type="predicted"/>
<dbReference type="VEuPathDB" id="FungiDB:RhiirA1_454849"/>
<dbReference type="Proteomes" id="UP000232722">
    <property type="component" value="Unassembled WGS sequence"/>
</dbReference>
<gene>
    <name evidence="1" type="ORF">RhiirA5_439579</name>
</gene>
<comment type="caution">
    <text evidence="1">The sequence shown here is derived from an EMBL/GenBank/DDBJ whole genome shotgun (WGS) entry which is preliminary data.</text>
</comment>
<sequence length="55" mass="6572">MYRKNTNVLIATHKNKKAKKKLEEYQKIGCKGDWIFRIVNNSNKNGFRMKKVDKD</sequence>
<dbReference type="EMBL" id="LLXJ01006662">
    <property type="protein sequence ID" value="PKB94086.1"/>
    <property type="molecule type" value="Genomic_DNA"/>
</dbReference>
<organism evidence="1 2">
    <name type="scientific">Rhizophagus irregularis</name>
    <dbReference type="NCBI Taxonomy" id="588596"/>
    <lineage>
        <taxon>Eukaryota</taxon>
        <taxon>Fungi</taxon>
        <taxon>Fungi incertae sedis</taxon>
        <taxon>Mucoromycota</taxon>
        <taxon>Glomeromycotina</taxon>
        <taxon>Glomeromycetes</taxon>
        <taxon>Glomerales</taxon>
        <taxon>Glomeraceae</taxon>
        <taxon>Rhizophagus</taxon>
    </lineage>
</organism>
<evidence type="ECO:0000313" key="1">
    <source>
        <dbReference type="EMBL" id="PKB94086.1"/>
    </source>
</evidence>